<dbReference type="Proteomes" id="UP000233618">
    <property type="component" value="Unassembled WGS sequence"/>
</dbReference>
<proteinExistence type="predicted"/>
<feature type="compositionally biased region" description="Basic and acidic residues" evidence="1">
    <location>
        <begin position="110"/>
        <end position="120"/>
    </location>
</feature>
<evidence type="ECO:0000313" key="3">
    <source>
        <dbReference type="EMBL" id="PKQ69021.1"/>
    </source>
</evidence>
<gene>
    <name evidence="3" type="ORF">BZG01_01570</name>
</gene>
<dbReference type="AlphaFoldDB" id="A0A2N3IFE0"/>
<keyword evidence="4" id="KW-1185">Reference proteome</keyword>
<sequence>MKQILVIVLCFVANSALLAQGKVEKEGVDVMLETYMKANKNMIDSTKPMIDFFLKYDEKDSLKAPNQSDFDQMLNEMGILEEVKNDQSGLTKEDAFQFINAYINADKAIGKEDEKSDKPVPESQLDQELKKAEKQFDEASPELEGMLKEAEKEFEKLQKQTNFMSYEDFRKRAKQRKPDLSESEIRDAYNEVVKVLGNPSKSK</sequence>
<feature type="compositionally biased region" description="Basic and acidic residues" evidence="1">
    <location>
        <begin position="127"/>
        <end position="137"/>
    </location>
</feature>
<dbReference type="RefSeq" id="WP_101308073.1">
    <property type="nucleotide sequence ID" value="NZ_MVDE01000002.1"/>
</dbReference>
<comment type="caution">
    <text evidence="3">The sequence shown here is derived from an EMBL/GenBank/DDBJ whole genome shotgun (WGS) entry which is preliminary data.</text>
</comment>
<organism evidence="3 4">
    <name type="scientific">Labilibaculum manganireducens</name>
    <dbReference type="NCBI Taxonomy" id="1940525"/>
    <lineage>
        <taxon>Bacteria</taxon>
        <taxon>Pseudomonadati</taxon>
        <taxon>Bacteroidota</taxon>
        <taxon>Bacteroidia</taxon>
        <taxon>Marinilabiliales</taxon>
        <taxon>Marinifilaceae</taxon>
        <taxon>Labilibaculum</taxon>
    </lineage>
</organism>
<protein>
    <submittedName>
        <fullName evidence="3">Uncharacterized protein</fullName>
    </submittedName>
</protein>
<name>A0A2N3IFE0_9BACT</name>
<evidence type="ECO:0000256" key="1">
    <source>
        <dbReference type="SAM" id="MobiDB-lite"/>
    </source>
</evidence>
<evidence type="ECO:0000313" key="4">
    <source>
        <dbReference type="Proteomes" id="UP000233618"/>
    </source>
</evidence>
<reference evidence="3 4" key="1">
    <citation type="journal article" date="2017" name="Front. Microbiol.">
        <title>Labilibaculum manganireducens gen. nov., sp. nov. and Labilibaculum filiforme sp. nov., Novel Bacteroidetes Isolated from Subsurface Sediments of the Baltic Sea.</title>
        <authorList>
            <person name="Vandieken V."/>
            <person name="Marshall I.P."/>
            <person name="Niemann H."/>
            <person name="Engelen B."/>
            <person name="Cypionka H."/>
        </authorList>
    </citation>
    <scope>NUCLEOTIDE SEQUENCE [LARGE SCALE GENOMIC DNA]</scope>
    <source>
        <strain evidence="3 4">59.10-2M</strain>
    </source>
</reference>
<keyword evidence="2" id="KW-0732">Signal</keyword>
<accession>A0A2N3IFE0</accession>
<feature type="chain" id="PRO_5014917293" evidence="2">
    <location>
        <begin position="19"/>
        <end position="203"/>
    </location>
</feature>
<evidence type="ECO:0000256" key="2">
    <source>
        <dbReference type="SAM" id="SignalP"/>
    </source>
</evidence>
<dbReference type="EMBL" id="MVDE01000002">
    <property type="protein sequence ID" value="PKQ69021.1"/>
    <property type="molecule type" value="Genomic_DNA"/>
</dbReference>
<feature type="region of interest" description="Disordered" evidence="1">
    <location>
        <begin position="110"/>
        <end position="141"/>
    </location>
</feature>
<feature type="signal peptide" evidence="2">
    <location>
        <begin position="1"/>
        <end position="18"/>
    </location>
</feature>